<organism evidence="1">
    <name type="scientific">marine sediment metagenome</name>
    <dbReference type="NCBI Taxonomy" id="412755"/>
    <lineage>
        <taxon>unclassified sequences</taxon>
        <taxon>metagenomes</taxon>
        <taxon>ecological metagenomes</taxon>
    </lineage>
</organism>
<evidence type="ECO:0000313" key="1">
    <source>
        <dbReference type="EMBL" id="GAH50173.1"/>
    </source>
</evidence>
<feature type="non-terminal residue" evidence="1">
    <location>
        <position position="87"/>
    </location>
</feature>
<reference evidence="1" key="1">
    <citation type="journal article" date="2014" name="Front. Microbiol.">
        <title>High frequency of phylogenetically diverse reductive dehalogenase-homologous genes in deep subseafloor sedimentary metagenomes.</title>
        <authorList>
            <person name="Kawai M."/>
            <person name="Futagami T."/>
            <person name="Toyoda A."/>
            <person name="Takaki Y."/>
            <person name="Nishi S."/>
            <person name="Hori S."/>
            <person name="Arai W."/>
            <person name="Tsubouchi T."/>
            <person name="Morono Y."/>
            <person name="Uchiyama I."/>
            <person name="Ito T."/>
            <person name="Fujiyama A."/>
            <person name="Inagaki F."/>
            <person name="Takami H."/>
        </authorList>
    </citation>
    <scope>NUCLEOTIDE SEQUENCE</scope>
    <source>
        <strain evidence="1">Expedition CK06-06</strain>
    </source>
</reference>
<gene>
    <name evidence="1" type="ORF">S03H2_33722</name>
</gene>
<sequence>MKRRILVISLVLLLAVSLVAISCAPQKEVEQPAESLYEKYVAGLPEGSFPVPPECFEQAMQEGKLSIYEWAEYFPDEIYEDFSEEFG</sequence>
<name>X1HY03_9ZZZZ</name>
<dbReference type="PROSITE" id="PS51257">
    <property type="entry name" value="PROKAR_LIPOPROTEIN"/>
    <property type="match status" value="1"/>
</dbReference>
<comment type="caution">
    <text evidence="1">The sequence shown here is derived from an EMBL/GenBank/DDBJ whole genome shotgun (WGS) entry which is preliminary data.</text>
</comment>
<protein>
    <submittedName>
        <fullName evidence="1">Uncharacterized protein</fullName>
    </submittedName>
</protein>
<dbReference type="AlphaFoldDB" id="X1HY03"/>
<dbReference type="EMBL" id="BARU01020544">
    <property type="protein sequence ID" value="GAH50173.1"/>
    <property type="molecule type" value="Genomic_DNA"/>
</dbReference>
<proteinExistence type="predicted"/>
<accession>X1HY03</accession>